<evidence type="ECO:0000256" key="1">
    <source>
        <dbReference type="SAM" id="MobiDB-lite"/>
    </source>
</evidence>
<dbReference type="EMBL" id="JBHTGL010000008">
    <property type="protein sequence ID" value="MFD0628810.1"/>
    <property type="molecule type" value="Genomic_DNA"/>
</dbReference>
<accession>A0ABW2X4T0</accession>
<feature type="compositionally biased region" description="Basic and acidic residues" evidence="1">
    <location>
        <begin position="76"/>
        <end position="86"/>
    </location>
</feature>
<keyword evidence="3" id="KW-1185">Reference proteome</keyword>
<dbReference type="Gene3D" id="1.10.357.10">
    <property type="entry name" value="Tetracycline Repressor, domain 2"/>
    <property type="match status" value="1"/>
</dbReference>
<dbReference type="Proteomes" id="UP001596915">
    <property type="component" value="Unassembled WGS sequence"/>
</dbReference>
<gene>
    <name evidence="2" type="ORF">ACFQ2K_45515</name>
</gene>
<organism evidence="2 3">
    <name type="scientific">Streptomyces sanglieri</name>
    <dbReference type="NCBI Taxonomy" id="193460"/>
    <lineage>
        <taxon>Bacteria</taxon>
        <taxon>Bacillati</taxon>
        <taxon>Actinomycetota</taxon>
        <taxon>Actinomycetes</taxon>
        <taxon>Kitasatosporales</taxon>
        <taxon>Streptomycetaceae</taxon>
        <taxon>Streptomyces</taxon>
    </lineage>
</organism>
<dbReference type="InterPro" id="IPR009057">
    <property type="entry name" value="Homeodomain-like_sf"/>
</dbReference>
<comment type="caution">
    <text evidence="2">The sequence shown here is derived from an EMBL/GenBank/DDBJ whole genome shotgun (WGS) entry which is preliminary data.</text>
</comment>
<sequence>MSTADRLIEAAEAALDGYRPEAVQQRAGAGRGSLCHHFAGRPDLVLAAVRRTAAELRGWPARPPSRPPIRRSTGTGDRRRNPERSPRPWPYLTCSAAS</sequence>
<dbReference type="SUPFAM" id="SSF46689">
    <property type="entry name" value="Homeodomain-like"/>
    <property type="match status" value="1"/>
</dbReference>
<protein>
    <recommendedName>
        <fullName evidence="4">TetR family transcriptional regulator</fullName>
    </recommendedName>
</protein>
<reference evidence="3" key="1">
    <citation type="journal article" date="2019" name="Int. J. Syst. Evol. Microbiol.">
        <title>The Global Catalogue of Microorganisms (GCM) 10K type strain sequencing project: providing services to taxonomists for standard genome sequencing and annotation.</title>
        <authorList>
            <consortium name="The Broad Institute Genomics Platform"/>
            <consortium name="The Broad Institute Genome Sequencing Center for Infectious Disease"/>
            <person name="Wu L."/>
            <person name="Ma J."/>
        </authorList>
    </citation>
    <scope>NUCLEOTIDE SEQUENCE [LARGE SCALE GENOMIC DNA]</scope>
    <source>
        <strain evidence="3">JCM 12607</strain>
    </source>
</reference>
<proteinExistence type="predicted"/>
<evidence type="ECO:0000313" key="2">
    <source>
        <dbReference type="EMBL" id="MFD0628810.1"/>
    </source>
</evidence>
<name>A0ABW2X4T0_9ACTN</name>
<evidence type="ECO:0008006" key="4">
    <source>
        <dbReference type="Google" id="ProtNLM"/>
    </source>
</evidence>
<evidence type="ECO:0000313" key="3">
    <source>
        <dbReference type="Proteomes" id="UP001596915"/>
    </source>
</evidence>
<feature type="region of interest" description="Disordered" evidence="1">
    <location>
        <begin position="56"/>
        <end position="98"/>
    </location>
</feature>